<dbReference type="AlphaFoldDB" id="A0A371X7I2"/>
<dbReference type="Pfam" id="PF01361">
    <property type="entry name" value="Tautomerase"/>
    <property type="match status" value="1"/>
</dbReference>
<dbReference type="EMBL" id="QURL01000002">
    <property type="protein sequence ID" value="RFC65199.1"/>
    <property type="molecule type" value="Genomic_DNA"/>
</dbReference>
<gene>
    <name evidence="3" type="primary">pptA</name>
    <name evidence="3" type="ORF">DYI37_04960</name>
</gene>
<evidence type="ECO:0000313" key="3">
    <source>
        <dbReference type="EMBL" id="RFC65199.1"/>
    </source>
</evidence>
<dbReference type="GO" id="GO:0016853">
    <property type="term" value="F:isomerase activity"/>
    <property type="evidence" value="ECO:0007669"/>
    <property type="project" value="UniProtKB-KW"/>
</dbReference>
<dbReference type="OrthoDB" id="3395834at2"/>
<dbReference type="SUPFAM" id="SSF55331">
    <property type="entry name" value="Tautomerase/MIF"/>
    <property type="match status" value="1"/>
</dbReference>
<protein>
    <submittedName>
        <fullName evidence="3">Tautomerase PptA</fullName>
    </submittedName>
</protein>
<evidence type="ECO:0000259" key="2">
    <source>
        <dbReference type="Pfam" id="PF01361"/>
    </source>
</evidence>
<keyword evidence="4" id="KW-1185">Reference proteome</keyword>
<feature type="domain" description="4-oxalocrotonate tautomerase-like" evidence="2">
    <location>
        <begin position="2"/>
        <end position="53"/>
    </location>
</feature>
<evidence type="ECO:0000313" key="4">
    <source>
        <dbReference type="Proteomes" id="UP000264310"/>
    </source>
</evidence>
<organism evidence="3 4">
    <name type="scientific">Fulvimarina endophytica</name>
    <dbReference type="NCBI Taxonomy" id="2293836"/>
    <lineage>
        <taxon>Bacteria</taxon>
        <taxon>Pseudomonadati</taxon>
        <taxon>Pseudomonadota</taxon>
        <taxon>Alphaproteobacteria</taxon>
        <taxon>Hyphomicrobiales</taxon>
        <taxon>Aurantimonadaceae</taxon>
        <taxon>Fulvimarina</taxon>
    </lineage>
</organism>
<accession>A0A371X7I2</accession>
<dbReference type="InterPro" id="IPR004370">
    <property type="entry name" value="4-OT-like_dom"/>
</dbReference>
<dbReference type="NCBIfam" id="NF002324">
    <property type="entry name" value="PRK01271.1"/>
    <property type="match status" value="1"/>
</dbReference>
<name>A0A371X7I2_9HYPH</name>
<evidence type="ECO:0000256" key="1">
    <source>
        <dbReference type="ARBA" id="ARBA00023235"/>
    </source>
</evidence>
<proteinExistence type="predicted"/>
<reference evidence="3 4" key="1">
    <citation type="submission" date="2018-08" db="EMBL/GenBank/DDBJ databases">
        <title>Fulvimarina sp. 85, whole genome shotgun sequence.</title>
        <authorList>
            <person name="Tuo L."/>
        </authorList>
    </citation>
    <scope>NUCLEOTIDE SEQUENCE [LARGE SCALE GENOMIC DNA]</scope>
    <source>
        <strain evidence="3 4">85</strain>
    </source>
</reference>
<dbReference type="InterPro" id="IPR014347">
    <property type="entry name" value="Tautomerase/MIF_sf"/>
</dbReference>
<dbReference type="Proteomes" id="UP000264310">
    <property type="component" value="Unassembled WGS sequence"/>
</dbReference>
<dbReference type="Gene3D" id="3.30.429.10">
    <property type="entry name" value="Macrophage Migration Inhibitory Factor"/>
    <property type="match status" value="1"/>
</dbReference>
<dbReference type="RefSeq" id="WP_116682095.1">
    <property type="nucleotide sequence ID" value="NZ_QURL01000002.1"/>
</dbReference>
<sequence length="74" mass="8334">MPHVSIKHFPKDLSPEQTRALSDEITAAIQKAFASRDGAISIAVEPVEKERWQSDVYEPEIVGKSGRLIKRPDY</sequence>
<comment type="caution">
    <text evidence="3">The sequence shown here is derived from an EMBL/GenBank/DDBJ whole genome shotgun (WGS) entry which is preliminary data.</text>
</comment>
<keyword evidence="1" id="KW-0413">Isomerase</keyword>